<dbReference type="RefSeq" id="WP_347167753.1">
    <property type="nucleotide sequence ID" value="NZ_JBDNCH010000002.1"/>
</dbReference>
<reference evidence="2 3" key="1">
    <citation type="submission" date="2024-05" db="EMBL/GenBank/DDBJ databases">
        <title>Genome sequence of Ponticoccus litoralis KCCM 90028.</title>
        <authorList>
            <person name="Kim J.M."/>
            <person name="Lee J.K."/>
            <person name="Choi B.J."/>
            <person name="Bayburt H."/>
            <person name="Baek J.H."/>
            <person name="Jeon C.O."/>
        </authorList>
    </citation>
    <scope>NUCLEOTIDE SEQUENCE [LARGE SCALE GENOMIC DNA]</scope>
    <source>
        <strain evidence="2 3">KCCM 90028</strain>
    </source>
</reference>
<accession>A0AAW9SJF4</accession>
<keyword evidence="1" id="KW-1133">Transmembrane helix</keyword>
<keyword evidence="1" id="KW-0472">Membrane</keyword>
<keyword evidence="1" id="KW-0812">Transmembrane</keyword>
<dbReference type="Proteomes" id="UP001428774">
    <property type="component" value="Unassembled WGS sequence"/>
</dbReference>
<protein>
    <submittedName>
        <fullName evidence="2">Uncharacterized protein</fullName>
    </submittedName>
</protein>
<dbReference type="AlphaFoldDB" id="A0AAW9SJF4"/>
<sequence length="122" mass="12989">MEWLTSLLAMPELQTALISLFGILLTIIINRAAGAFQAATGIAFEEKHRRALHSAIQSGVEAALAEGPEAGLDMIKAHAIYHAQQSVPDAIEALVPGDGVLDRIAVRYYREAMARVGVAVPA</sequence>
<evidence type="ECO:0000313" key="2">
    <source>
        <dbReference type="EMBL" id="MEN9062827.1"/>
    </source>
</evidence>
<name>A0AAW9SJF4_9RHOB</name>
<dbReference type="EMBL" id="JBDNCH010000002">
    <property type="protein sequence ID" value="MEN9062827.1"/>
    <property type="molecule type" value="Genomic_DNA"/>
</dbReference>
<organism evidence="2 3">
    <name type="scientific">Ponticoccus litoralis</name>
    <dbReference type="NCBI Taxonomy" id="422297"/>
    <lineage>
        <taxon>Bacteria</taxon>
        <taxon>Pseudomonadati</taxon>
        <taxon>Pseudomonadota</taxon>
        <taxon>Alphaproteobacteria</taxon>
        <taxon>Rhodobacterales</taxon>
        <taxon>Roseobacteraceae</taxon>
        <taxon>Ponticoccus</taxon>
    </lineage>
</organism>
<evidence type="ECO:0000256" key="1">
    <source>
        <dbReference type="SAM" id="Phobius"/>
    </source>
</evidence>
<feature type="transmembrane region" description="Helical" evidence="1">
    <location>
        <begin position="20"/>
        <end position="44"/>
    </location>
</feature>
<keyword evidence="3" id="KW-1185">Reference proteome</keyword>
<gene>
    <name evidence="2" type="ORF">ABFB10_19455</name>
</gene>
<comment type="caution">
    <text evidence="2">The sequence shown here is derived from an EMBL/GenBank/DDBJ whole genome shotgun (WGS) entry which is preliminary data.</text>
</comment>
<evidence type="ECO:0000313" key="3">
    <source>
        <dbReference type="Proteomes" id="UP001428774"/>
    </source>
</evidence>
<proteinExistence type="predicted"/>